<protein>
    <recommendedName>
        <fullName evidence="3">Thiopeptide-type bacteriocin biosynthesis domain-containing protein</fullName>
    </recommendedName>
</protein>
<dbReference type="AlphaFoldDB" id="A0A6L6XAN9"/>
<comment type="caution">
    <text evidence="1">The sequence shown here is derived from an EMBL/GenBank/DDBJ whole genome shotgun (WGS) entry which is preliminary data.</text>
</comment>
<dbReference type="EMBL" id="WPNZ01000038">
    <property type="protein sequence ID" value="MVO90767.1"/>
    <property type="molecule type" value="Genomic_DNA"/>
</dbReference>
<organism evidence="1 2">
    <name type="scientific">Streptomyces typhae</name>
    <dbReference type="NCBI Taxonomy" id="2681492"/>
    <lineage>
        <taxon>Bacteria</taxon>
        <taxon>Bacillati</taxon>
        <taxon>Actinomycetota</taxon>
        <taxon>Actinomycetes</taxon>
        <taxon>Kitasatosporales</taxon>
        <taxon>Streptomycetaceae</taxon>
        <taxon>Streptomyces</taxon>
    </lineage>
</organism>
<gene>
    <name evidence="1" type="ORF">GPA10_40025</name>
</gene>
<dbReference type="RefSeq" id="WP_157169714.1">
    <property type="nucleotide sequence ID" value="NZ_WPNZ01000038.1"/>
</dbReference>
<evidence type="ECO:0000313" key="1">
    <source>
        <dbReference type="EMBL" id="MVO90767.1"/>
    </source>
</evidence>
<reference evidence="1 2" key="1">
    <citation type="submission" date="2019-11" db="EMBL/GenBank/DDBJ databases">
        <title>Streptomyces typhae sp. nov., a novel endophytic actinomycete isolated from the root of cattail pollen (Typha angustifolia L.).</title>
        <authorList>
            <person name="Peng C."/>
        </authorList>
    </citation>
    <scope>NUCLEOTIDE SEQUENCE [LARGE SCALE GENOMIC DNA]</scope>
    <source>
        <strain evidence="2">p1417</strain>
    </source>
</reference>
<name>A0A6L6XAN9_9ACTN</name>
<evidence type="ECO:0008006" key="3">
    <source>
        <dbReference type="Google" id="ProtNLM"/>
    </source>
</evidence>
<dbReference type="Proteomes" id="UP000483802">
    <property type="component" value="Unassembled WGS sequence"/>
</dbReference>
<keyword evidence="2" id="KW-1185">Reference proteome</keyword>
<proteinExistence type="predicted"/>
<sequence>MLVREDVRQAVHLADPADNHAALRALEGGDLIAQAWQARRRVAASYSVRLEQNPNVPSPESVLASLLHLHHIRSIGIDPDSEQRAERTARAVALAWSARTAPADGASR</sequence>
<evidence type="ECO:0000313" key="2">
    <source>
        <dbReference type="Proteomes" id="UP000483802"/>
    </source>
</evidence>
<accession>A0A6L6XAN9</accession>